<feature type="compositionally biased region" description="Basic and acidic residues" evidence="6">
    <location>
        <begin position="167"/>
        <end position="192"/>
    </location>
</feature>
<dbReference type="InterPro" id="IPR007259">
    <property type="entry name" value="GCP"/>
</dbReference>
<dbReference type="GO" id="GO:0051321">
    <property type="term" value="P:meiotic cell cycle"/>
    <property type="evidence" value="ECO:0007669"/>
    <property type="project" value="TreeGrafter"/>
</dbReference>
<dbReference type="GO" id="GO:0031122">
    <property type="term" value="P:cytoplasmic microtubule organization"/>
    <property type="evidence" value="ECO:0007669"/>
    <property type="project" value="TreeGrafter"/>
</dbReference>
<proteinExistence type="inferred from homology"/>
<dbReference type="AlphaFoldDB" id="A0A2P6NSQ9"/>
<evidence type="ECO:0000256" key="1">
    <source>
        <dbReference type="ARBA" id="ARBA00004245"/>
    </source>
</evidence>
<dbReference type="PANTHER" id="PTHR19302:SF14">
    <property type="entry name" value="GAMMA-TUBULIN COMPLEX COMPONENT 3"/>
    <property type="match status" value="1"/>
</dbReference>
<dbReference type="GO" id="GO:0005874">
    <property type="term" value="C:microtubule"/>
    <property type="evidence" value="ECO:0007669"/>
    <property type="project" value="UniProtKB-KW"/>
</dbReference>
<feature type="domain" description="Gamma tubulin complex component C-terminal" evidence="7">
    <location>
        <begin position="496"/>
        <end position="803"/>
    </location>
</feature>
<gene>
    <name evidence="9" type="ORF">PROFUN_04981</name>
</gene>
<dbReference type="GO" id="GO:0000930">
    <property type="term" value="C:gamma-tubulin complex"/>
    <property type="evidence" value="ECO:0007669"/>
    <property type="project" value="TreeGrafter"/>
</dbReference>
<dbReference type="GO" id="GO:0043015">
    <property type="term" value="F:gamma-tubulin binding"/>
    <property type="evidence" value="ECO:0007669"/>
    <property type="project" value="InterPro"/>
</dbReference>
<comment type="subcellular location">
    <subcellularLocation>
        <location evidence="1">Cytoplasm</location>
        <location evidence="1">Cytoskeleton</location>
    </subcellularLocation>
</comment>
<evidence type="ECO:0000256" key="5">
    <source>
        <dbReference type="ARBA" id="ARBA00023212"/>
    </source>
</evidence>
<dbReference type="GO" id="GO:0000922">
    <property type="term" value="C:spindle pole"/>
    <property type="evidence" value="ECO:0007669"/>
    <property type="project" value="InterPro"/>
</dbReference>
<feature type="domain" description="Gamma tubulin complex component protein N-terminal" evidence="8">
    <location>
        <begin position="204"/>
        <end position="492"/>
    </location>
</feature>
<evidence type="ECO:0000256" key="6">
    <source>
        <dbReference type="SAM" id="MobiDB-lite"/>
    </source>
</evidence>
<dbReference type="Pfam" id="PF17681">
    <property type="entry name" value="GCP_N_terminal"/>
    <property type="match status" value="1"/>
</dbReference>
<keyword evidence="4" id="KW-0493">Microtubule</keyword>
<evidence type="ECO:0000256" key="4">
    <source>
        <dbReference type="ARBA" id="ARBA00022701"/>
    </source>
</evidence>
<dbReference type="STRING" id="1890364.A0A2P6NSQ9"/>
<dbReference type="GO" id="GO:0051011">
    <property type="term" value="F:microtubule minus-end binding"/>
    <property type="evidence" value="ECO:0007669"/>
    <property type="project" value="TreeGrafter"/>
</dbReference>
<dbReference type="EMBL" id="MDYQ01000024">
    <property type="protein sequence ID" value="PRP86999.1"/>
    <property type="molecule type" value="Genomic_DNA"/>
</dbReference>
<dbReference type="OrthoDB" id="5860513at2759"/>
<evidence type="ECO:0000259" key="7">
    <source>
        <dbReference type="Pfam" id="PF04130"/>
    </source>
</evidence>
<dbReference type="Pfam" id="PF04130">
    <property type="entry name" value="GCP_C_terminal"/>
    <property type="match status" value="1"/>
</dbReference>
<dbReference type="InterPro" id="IPR040457">
    <property type="entry name" value="GCP_C"/>
</dbReference>
<comment type="similarity">
    <text evidence="2">Belongs to the TUBGCP family.</text>
</comment>
<dbReference type="Proteomes" id="UP000241769">
    <property type="component" value="Unassembled WGS sequence"/>
</dbReference>
<dbReference type="InterPro" id="IPR042241">
    <property type="entry name" value="GCP_C_sf"/>
</dbReference>
<evidence type="ECO:0000256" key="2">
    <source>
        <dbReference type="ARBA" id="ARBA00010337"/>
    </source>
</evidence>
<accession>A0A2P6NSQ9</accession>
<dbReference type="GO" id="GO:0051225">
    <property type="term" value="P:spindle assembly"/>
    <property type="evidence" value="ECO:0007669"/>
    <property type="project" value="TreeGrafter"/>
</dbReference>
<dbReference type="PANTHER" id="PTHR19302">
    <property type="entry name" value="GAMMA TUBULIN COMPLEX PROTEIN"/>
    <property type="match status" value="1"/>
</dbReference>
<dbReference type="FunCoup" id="A0A2P6NSQ9">
    <property type="interactions" value="669"/>
</dbReference>
<evidence type="ECO:0000313" key="9">
    <source>
        <dbReference type="EMBL" id="PRP86999.1"/>
    </source>
</evidence>
<keyword evidence="10" id="KW-1185">Reference proteome</keyword>
<organism evidence="9 10">
    <name type="scientific">Planoprotostelium fungivorum</name>
    <dbReference type="NCBI Taxonomy" id="1890364"/>
    <lineage>
        <taxon>Eukaryota</taxon>
        <taxon>Amoebozoa</taxon>
        <taxon>Evosea</taxon>
        <taxon>Variosea</taxon>
        <taxon>Cavosteliida</taxon>
        <taxon>Cavosteliaceae</taxon>
        <taxon>Planoprotostelium</taxon>
    </lineage>
</organism>
<protein>
    <submittedName>
        <fullName evidence="9">Gamma-tubulin complex component 3</fullName>
    </submittedName>
</protein>
<dbReference type="InterPro" id="IPR041470">
    <property type="entry name" value="GCP_N"/>
</dbReference>
<feature type="region of interest" description="Disordered" evidence="6">
    <location>
        <begin position="167"/>
        <end position="195"/>
    </location>
</feature>
<name>A0A2P6NSQ9_9EUKA</name>
<dbReference type="InParanoid" id="A0A2P6NSQ9"/>
<reference evidence="9 10" key="1">
    <citation type="journal article" date="2018" name="Genome Biol. Evol.">
        <title>Multiple Roots of Fruiting Body Formation in Amoebozoa.</title>
        <authorList>
            <person name="Hillmann F."/>
            <person name="Forbes G."/>
            <person name="Novohradska S."/>
            <person name="Ferling I."/>
            <person name="Riege K."/>
            <person name="Groth M."/>
            <person name="Westermann M."/>
            <person name="Marz M."/>
            <person name="Spaller T."/>
            <person name="Winckler T."/>
            <person name="Schaap P."/>
            <person name="Glockner G."/>
        </authorList>
    </citation>
    <scope>NUCLEOTIDE SEQUENCE [LARGE SCALE GENOMIC DNA]</scope>
    <source>
        <strain evidence="9 10">Jena</strain>
    </source>
</reference>
<comment type="caution">
    <text evidence="9">The sequence shown here is derived from an EMBL/GenBank/DDBJ whole genome shotgun (WGS) entry which is preliminary data.</text>
</comment>
<dbReference type="GO" id="GO:0000278">
    <property type="term" value="P:mitotic cell cycle"/>
    <property type="evidence" value="ECO:0007669"/>
    <property type="project" value="TreeGrafter"/>
</dbReference>
<dbReference type="GO" id="GO:0007020">
    <property type="term" value="P:microtubule nucleation"/>
    <property type="evidence" value="ECO:0007669"/>
    <property type="project" value="InterPro"/>
</dbReference>
<evidence type="ECO:0000313" key="10">
    <source>
        <dbReference type="Proteomes" id="UP000241769"/>
    </source>
</evidence>
<sequence length="959" mass="111058">MQPVFNGYWWQNSRAQSFDPKVSRARRVIESAAMSSQRMDGSATAKLLLQLVQLELGPSLTKDDESQKKINSVFQRCIRILNVNIKPMYDEDEDSVSQWIQKRMLREKGAKSVSPFIDALTRLRSTPAKNISYILRLLESISQASTQQISIPQDRAFYLRNMDKGETDPIHKRMNQIDKSKPSIPNDKRQRESPNQVSEAVLARDLLFVIQGIDGTYIKYRESENAYSAETRCTTPVRESISRISEMGFLYRQIRKFLHISSQNRYEEVSGSGGCVGLVGQSFCSAMEDELNDYSRMIASLSIEIGKRQDYGLTRLLVWMSAPMQRLSLLGEFVYNASGKKGGALVSSLLPYCSHGDPFTSELAVKIVAKMCKPLFDMIWIWISQGELRDPFGEFFVSSDREVQVDHERVWYDKYKIRKDMLPSFISLELAKKIFNVGKSINFLQQCCGDSEWLQRLHRGHRVELEYSSSTERELHDLVDLSGDDIHKRVIQFKFREHCWAIKRYLLLGQGDFIQYLMDLLEPELDGPASMLSRLNLGGKLGQATRASNLQEDSPDFVKDLDIKLNLPDKSSGGVSGWDHFSLDFRVKKPVNTILTTSAMASYVNAFRFLWRIKRVEHSLSTLKKQARRPLYTTHFLRNEMVHFIHNLQYYIMFEVLEVSWQDFEKDMKSARNLDELIVAHQKYLSTIEQKALLAETNNNLELLRRLDALLNNILRFCQLQDQLYKFLEQEDSKKRSSSLKSQKKKQEPATNKVVVDEGLTEELILISEQYQRNLKSFTSLLGNQPTEQLRYFTYRLDFNEYYEKKDRKNVGPSEGLMRINDLGHPTTDDEKEETIQQAIEYQRRQCRLWRHGWRMMAMMTVDDSQLLDTELATYNQIKNKELIVPVSDSIVTVRGELYSVFIDLQFKLCGVFADAFYDNALRRGDRIEEPSLIVQTFVKRDHKTCTSEETPSHVAIES</sequence>
<dbReference type="Gene3D" id="1.20.120.1900">
    <property type="entry name" value="Gamma-tubulin complex, C-terminal domain"/>
    <property type="match status" value="1"/>
</dbReference>
<evidence type="ECO:0000259" key="8">
    <source>
        <dbReference type="Pfam" id="PF17681"/>
    </source>
</evidence>
<evidence type="ECO:0000256" key="3">
    <source>
        <dbReference type="ARBA" id="ARBA00022490"/>
    </source>
</evidence>
<keyword evidence="3" id="KW-0963">Cytoplasm</keyword>
<keyword evidence="5" id="KW-0206">Cytoskeleton</keyword>